<reference evidence="3" key="1">
    <citation type="submission" date="2015-06" db="UniProtKB">
        <authorList>
            <consortium name="EnsemblPlants"/>
        </authorList>
    </citation>
    <scope>IDENTIFICATION</scope>
</reference>
<dbReference type="Pfam" id="PF03478">
    <property type="entry name" value="Beta-prop_KIB1-4"/>
    <property type="match status" value="1"/>
</dbReference>
<evidence type="ECO:0000259" key="2">
    <source>
        <dbReference type="Pfam" id="PF03478"/>
    </source>
</evidence>
<feature type="region of interest" description="Disordered" evidence="1">
    <location>
        <begin position="132"/>
        <end position="164"/>
    </location>
</feature>
<dbReference type="PANTHER" id="PTHR33165:SF35">
    <property type="entry name" value="DUF295 DOMAIN-CONTAINING PROTEIN"/>
    <property type="match status" value="1"/>
</dbReference>
<feature type="compositionally biased region" description="Acidic residues" evidence="1">
    <location>
        <begin position="150"/>
        <end position="164"/>
    </location>
</feature>
<protein>
    <recommendedName>
        <fullName evidence="2">KIB1-4 beta-propeller domain-containing protein</fullName>
    </recommendedName>
</protein>
<sequence length="336" mass="38418">MAADWSLLPRDLLRRFGADLLDAGDIDYYMGMRAVCYGWRSALAKPRPLGDGADPRFRPRNLVMLHEKQFQEAADGRRLFVNVSTGRFLRRRVPMLDDHRLLEASDGLLILKEKKSPRTICVLEPFTGSVLRTPYQDEEEHDGDNWDGGHEDEDEHDGDNEEDDEDCHYVPHTVYFVPDPANELRAVQFPQYSEGREGFYVRSMLAHAGHVYVADTEGLPSYSHGRRAAQVYRVDVDRMVLDPLDCIGRRALFLGLSRCLSVDADKFPSIDRNCIYIEDMHLGGEVLMYHAIYMYDLSTDGMREHVSDDLISPLTLIAPLSLAKVFLDYCNRLDDK</sequence>
<evidence type="ECO:0000313" key="3">
    <source>
        <dbReference type="EnsemblPlants" id="EMT09141"/>
    </source>
</evidence>
<evidence type="ECO:0000256" key="1">
    <source>
        <dbReference type="SAM" id="MobiDB-lite"/>
    </source>
</evidence>
<proteinExistence type="predicted"/>
<dbReference type="PANTHER" id="PTHR33165">
    <property type="entry name" value="F-BOX DOMAIN CONTAINING PROTEIN-LIKE-RELATED"/>
    <property type="match status" value="1"/>
</dbReference>
<name>M8B576_AEGTA</name>
<dbReference type="InterPro" id="IPR005174">
    <property type="entry name" value="KIB1-4_b-propeller"/>
</dbReference>
<dbReference type="EnsemblPlants" id="EMT09141">
    <property type="protein sequence ID" value="EMT09141"/>
    <property type="gene ID" value="F775_10344"/>
</dbReference>
<dbReference type="ExpressionAtlas" id="M8B576">
    <property type="expression patterns" value="baseline"/>
</dbReference>
<feature type="domain" description="KIB1-4 beta-propeller" evidence="2">
    <location>
        <begin position="208"/>
        <end position="288"/>
    </location>
</feature>
<accession>M8B576</accession>
<dbReference type="AlphaFoldDB" id="M8B576"/>
<organism evidence="3">
    <name type="scientific">Aegilops tauschii</name>
    <name type="common">Tausch's goatgrass</name>
    <name type="synonym">Aegilops squarrosa</name>
    <dbReference type="NCBI Taxonomy" id="37682"/>
    <lineage>
        <taxon>Eukaryota</taxon>
        <taxon>Viridiplantae</taxon>
        <taxon>Streptophyta</taxon>
        <taxon>Embryophyta</taxon>
        <taxon>Tracheophyta</taxon>
        <taxon>Spermatophyta</taxon>
        <taxon>Magnoliopsida</taxon>
        <taxon>Liliopsida</taxon>
        <taxon>Poales</taxon>
        <taxon>Poaceae</taxon>
        <taxon>BOP clade</taxon>
        <taxon>Pooideae</taxon>
        <taxon>Triticodae</taxon>
        <taxon>Triticeae</taxon>
        <taxon>Triticinae</taxon>
        <taxon>Aegilops</taxon>
    </lineage>
</organism>